<feature type="compositionally biased region" description="Polar residues" evidence="1">
    <location>
        <begin position="1"/>
        <end position="10"/>
    </location>
</feature>
<sequence length="579" mass="63700">MSGSATSRNTPGDPPADAGSPGRLRPRRLAVSVGVGLATLAIMLAAEPRLAIVWDEGYTLGREARLRTWFRALRDPQAFAATWVPPVEELVQQVGAPAPRPDQVDTRSKLLFDPRVLAWFWPFAREEPHGHPPFYALLGLAGDVLAPTWQTLPRARLGPILLFSLCAGAVFHFVARRWGGWAAAVAAGAWVLQPNLFGHGHYAAYDAVLSALWLLAVFSFVAAVDDNEPAIRRLKWLSVLIFGVILGCAMATKLTGWFLPIPFVVWAVLYRRRRAFWVLGVGLAVGFGVLLLLNPPWWTEPVTGLVRFFRSNLTRGRTIPIPVQFLGTIYQTPLESLPWYNTIVWTVFVTPVGFLILGLAGVYRAVARIKTEPVGLLILGHWLFLLALRAAPHTPGHDGVRLFLPAFGVLALLAGLGVGQIGQWLGKASRWIASASLAEGLLSVLVMMPTPLAYFSPIVVGLLGAVRLGMEPTYYWDGLDPAALAWLRDNTRPGQTIQFATFPTSWLYLRETGALPRRLAPIDLGTPAWYVLQNRPGAWAPWDRALVSRATPEFTVDKLGVPLVWIFPYRALQEAARGR</sequence>
<dbReference type="InterPro" id="IPR038731">
    <property type="entry name" value="RgtA/B/C-like"/>
</dbReference>
<feature type="region of interest" description="Disordered" evidence="1">
    <location>
        <begin position="1"/>
        <end position="24"/>
    </location>
</feature>
<dbReference type="AlphaFoldDB" id="A0A1U7CJK3"/>
<dbReference type="Proteomes" id="UP000186309">
    <property type="component" value="Chromosome"/>
</dbReference>
<dbReference type="Pfam" id="PF13231">
    <property type="entry name" value="PMT_2"/>
    <property type="match status" value="1"/>
</dbReference>
<evidence type="ECO:0000259" key="3">
    <source>
        <dbReference type="Pfam" id="PF13231"/>
    </source>
</evidence>
<feature type="transmembrane region" description="Helical" evidence="2">
    <location>
        <begin position="204"/>
        <end position="224"/>
    </location>
</feature>
<dbReference type="RefSeq" id="WP_145951938.1">
    <property type="nucleotide sequence ID" value="NZ_CP019082.1"/>
</dbReference>
<keyword evidence="2" id="KW-0472">Membrane</keyword>
<keyword evidence="5" id="KW-1185">Reference proteome</keyword>
<feature type="transmembrane region" description="Helical" evidence="2">
    <location>
        <begin position="343"/>
        <end position="362"/>
    </location>
</feature>
<dbReference type="OrthoDB" id="244175at2"/>
<feature type="transmembrane region" description="Helical" evidence="2">
    <location>
        <begin position="374"/>
        <end position="390"/>
    </location>
</feature>
<evidence type="ECO:0000256" key="1">
    <source>
        <dbReference type="SAM" id="MobiDB-lite"/>
    </source>
</evidence>
<feature type="transmembrane region" description="Helical" evidence="2">
    <location>
        <begin position="181"/>
        <end position="197"/>
    </location>
</feature>
<evidence type="ECO:0000313" key="5">
    <source>
        <dbReference type="Proteomes" id="UP000186309"/>
    </source>
</evidence>
<gene>
    <name evidence="4" type="ORF">BSF38_00526</name>
</gene>
<evidence type="ECO:0000256" key="2">
    <source>
        <dbReference type="SAM" id="Phobius"/>
    </source>
</evidence>
<feature type="transmembrane region" description="Helical" evidence="2">
    <location>
        <begin position="236"/>
        <end position="269"/>
    </location>
</feature>
<protein>
    <recommendedName>
        <fullName evidence="3">Glycosyltransferase RgtA/B/C/D-like domain-containing protein</fullName>
    </recommendedName>
</protein>
<feature type="transmembrane region" description="Helical" evidence="2">
    <location>
        <begin position="276"/>
        <end position="298"/>
    </location>
</feature>
<feature type="domain" description="Glycosyltransferase RgtA/B/C/D-like" evidence="3">
    <location>
        <begin position="155"/>
        <end position="296"/>
    </location>
</feature>
<organism evidence="4 5">
    <name type="scientific">Paludisphaera borealis</name>
    <dbReference type="NCBI Taxonomy" id="1387353"/>
    <lineage>
        <taxon>Bacteria</taxon>
        <taxon>Pseudomonadati</taxon>
        <taxon>Planctomycetota</taxon>
        <taxon>Planctomycetia</taxon>
        <taxon>Isosphaerales</taxon>
        <taxon>Isosphaeraceae</taxon>
        <taxon>Paludisphaera</taxon>
    </lineage>
</organism>
<dbReference type="STRING" id="1387353.BSF38_00526"/>
<keyword evidence="2" id="KW-1133">Transmembrane helix</keyword>
<evidence type="ECO:0000313" key="4">
    <source>
        <dbReference type="EMBL" id="APW59112.1"/>
    </source>
</evidence>
<dbReference type="EMBL" id="CP019082">
    <property type="protein sequence ID" value="APW59112.1"/>
    <property type="molecule type" value="Genomic_DNA"/>
</dbReference>
<reference evidence="5" key="1">
    <citation type="submission" date="2016-12" db="EMBL/GenBank/DDBJ databases">
        <title>Comparative genomics of four Isosphaeraceae planctomycetes: a common pool of plasmids and glycoside hydrolase genes.</title>
        <authorList>
            <person name="Ivanova A."/>
        </authorList>
    </citation>
    <scope>NUCLEOTIDE SEQUENCE [LARGE SCALE GENOMIC DNA]</scope>
    <source>
        <strain evidence="5">PX4</strain>
    </source>
</reference>
<proteinExistence type="predicted"/>
<keyword evidence="2" id="KW-0812">Transmembrane</keyword>
<accession>A0A1U7CJK3</accession>
<feature type="transmembrane region" description="Helical" evidence="2">
    <location>
        <begin position="402"/>
        <end position="419"/>
    </location>
</feature>
<feature type="transmembrane region" description="Helical" evidence="2">
    <location>
        <begin position="157"/>
        <end position="175"/>
    </location>
</feature>
<name>A0A1U7CJK3_9BACT</name>
<dbReference type="KEGG" id="pbor:BSF38_00526"/>